<comment type="subunit">
    <text evidence="5 6">Supercomplex made of cofactors A to E. Cofactors A and D function by capturing and stabilizing tubulin in a quasi-native conformation. Cofactor E binds to the cofactor D-tubulin complex; interaction with cofactor C then causes the release of tubulin polypeptides that are committed to the native state.</text>
</comment>
<organism evidence="7 8">
    <name type="scientific">Clavelina lepadiformis</name>
    <name type="common">Light-bulb sea squirt</name>
    <name type="synonym">Ascidia lepadiformis</name>
    <dbReference type="NCBI Taxonomy" id="159417"/>
    <lineage>
        <taxon>Eukaryota</taxon>
        <taxon>Metazoa</taxon>
        <taxon>Chordata</taxon>
        <taxon>Tunicata</taxon>
        <taxon>Ascidiacea</taxon>
        <taxon>Aplousobranchia</taxon>
        <taxon>Clavelinidae</taxon>
        <taxon>Clavelina</taxon>
    </lineage>
</organism>
<dbReference type="PANTHER" id="PTHR21500:SF0">
    <property type="entry name" value="TUBULIN-SPECIFIC CHAPERONE A"/>
    <property type="match status" value="1"/>
</dbReference>
<evidence type="ECO:0000256" key="5">
    <source>
        <dbReference type="ARBA" id="ARBA00026055"/>
    </source>
</evidence>
<dbReference type="InterPro" id="IPR036126">
    <property type="entry name" value="TBCA_sf"/>
</dbReference>
<gene>
    <name evidence="7" type="ORF">CVLEPA_LOCUS5546</name>
</gene>
<dbReference type="Gene3D" id="1.20.58.90">
    <property type="match status" value="1"/>
</dbReference>
<comment type="function">
    <text evidence="1">Tubulin-folding protein; involved in the early step of the tubulin folding pathway.</text>
</comment>
<dbReference type="SUPFAM" id="SSF46988">
    <property type="entry name" value="Tubulin chaperone cofactor A"/>
    <property type="match status" value="1"/>
</dbReference>
<keyword evidence="6" id="KW-0493">Microtubule</keyword>
<dbReference type="PANTHER" id="PTHR21500">
    <property type="entry name" value="TUBULIN-SPECIFIC CHAPERONE A"/>
    <property type="match status" value="1"/>
</dbReference>
<evidence type="ECO:0000256" key="3">
    <source>
        <dbReference type="ARBA" id="ARBA00015002"/>
    </source>
</evidence>
<reference evidence="7 8" key="1">
    <citation type="submission" date="2024-02" db="EMBL/GenBank/DDBJ databases">
        <authorList>
            <person name="Daric V."/>
            <person name="Darras S."/>
        </authorList>
    </citation>
    <scope>NUCLEOTIDE SEQUENCE [LARGE SCALE GENOMIC DNA]</scope>
</reference>
<comment type="subcellular location">
    <subcellularLocation>
        <location evidence="6">Cytoplasm</location>
        <location evidence="6">Cytoskeleton</location>
    </subcellularLocation>
</comment>
<keyword evidence="6" id="KW-0963">Cytoplasm</keyword>
<dbReference type="Pfam" id="PF02970">
    <property type="entry name" value="TBCA"/>
    <property type="match status" value="1"/>
</dbReference>
<evidence type="ECO:0000256" key="6">
    <source>
        <dbReference type="RuleBase" id="RU364030"/>
    </source>
</evidence>
<proteinExistence type="inferred from homology"/>
<keyword evidence="6" id="KW-0206">Cytoskeleton</keyword>
<evidence type="ECO:0000313" key="8">
    <source>
        <dbReference type="Proteomes" id="UP001642483"/>
    </source>
</evidence>
<keyword evidence="8" id="KW-1185">Reference proteome</keyword>
<evidence type="ECO:0000256" key="2">
    <source>
        <dbReference type="ARBA" id="ARBA00006806"/>
    </source>
</evidence>
<evidence type="ECO:0000256" key="1">
    <source>
        <dbReference type="ARBA" id="ARBA00003046"/>
    </source>
</evidence>
<name>A0ABP0FB89_CLALP</name>
<sequence>MEAILKKVKIQTGVVKRISKERTSYEQEIITLAKQVEDMKSCGKDEHDIKKRIECLDESRMMIPDCTKRLANAIDVLRGLVRDNKEIEGEEIMVIAKSLLEEITA</sequence>
<evidence type="ECO:0000313" key="7">
    <source>
        <dbReference type="EMBL" id="CAK8676041.1"/>
    </source>
</evidence>
<dbReference type="Proteomes" id="UP001642483">
    <property type="component" value="Unassembled WGS sequence"/>
</dbReference>
<protein>
    <recommendedName>
        <fullName evidence="3 6">Tubulin-specific chaperone A</fullName>
    </recommendedName>
</protein>
<comment type="similarity">
    <text evidence="2 6">Belongs to the TBCA family.</text>
</comment>
<evidence type="ECO:0000256" key="4">
    <source>
        <dbReference type="ARBA" id="ARBA00023186"/>
    </source>
</evidence>
<accession>A0ABP0FB89</accession>
<comment type="caution">
    <text evidence="7">The sequence shown here is derived from an EMBL/GenBank/DDBJ whole genome shotgun (WGS) entry which is preliminary data.</text>
</comment>
<dbReference type="EMBL" id="CAWYQH010000024">
    <property type="protein sequence ID" value="CAK8676041.1"/>
    <property type="molecule type" value="Genomic_DNA"/>
</dbReference>
<keyword evidence="4 6" id="KW-0143">Chaperone</keyword>
<dbReference type="InterPro" id="IPR004226">
    <property type="entry name" value="TBCA"/>
</dbReference>